<feature type="transmembrane region" description="Helical" evidence="1">
    <location>
        <begin position="61"/>
        <end position="81"/>
    </location>
</feature>
<reference evidence="3" key="1">
    <citation type="submission" date="2020-12" db="EMBL/GenBank/DDBJ databases">
        <title>Vagococcus allomyrinae sp. nov. and Enterococcus lavae sp. nov., isolated from the larvae of Allomyrina dichotoma.</title>
        <authorList>
            <person name="Lee S.D."/>
        </authorList>
    </citation>
    <scope>NUCLEOTIDE SEQUENCE</scope>
    <source>
        <strain evidence="3">BWB3-3</strain>
    </source>
</reference>
<dbReference type="Gene3D" id="3.30.565.10">
    <property type="entry name" value="Histidine kinase-like ATPase, C-terminal domain"/>
    <property type="match status" value="1"/>
</dbReference>
<dbReference type="GO" id="GO:0042802">
    <property type="term" value="F:identical protein binding"/>
    <property type="evidence" value="ECO:0007669"/>
    <property type="project" value="TreeGrafter"/>
</dbReference>
<keyword evidence="1" id="KW-1133">Transmembrane helix</keyword>
<dbReference type="PANTHER" id="PTHR40448">
    <property type="entry name" value="TWO-COMPONENT SENSOR HISTIDINE KINASE"/>
    <property type="match status" value="1"/>
</dbReference>
<organism evidence="3 4">
    <name type="scientific">Vagococcus allomyrinae</name>
    <dbReference type="NCBI Taxonomy" id="2794353"/>
    <lineage>
        <taxon>Bacteria</taxon>
        <taxon>Bacillati</taxon>
        <taxon>Bacillota</taxon>
        <taxon>Bacilli</taxon>
        <taxon>Lactobacillales</taxon>
        <taxon>Enterococcaceae</taxon>
        <taxon>Vagococcus</taxon>
    </lineage>
</organism>
<dbReference type="SUPFAM" id="SSF55874">
    <property type="entry name" value="ATPase domain of HSP90 chaperone/DNA topoisomerase II/histidine kinase"/>
    <property type="match status" value="1"/>
</dbReference>
<proteinExistence type="predicted"/>
<feature type="transmembrane region" description="Helical" evidence="1">
    <location>
        <begin position="206"/>
        <end position="232"/>
    </location>
</feature>
<dbReference type="InterPro" id="IPR036890">
    <property type="entry name" value="HATPase_C_sf"/>
</dbReference>
<accession>A0A940P1H4</accession>
<dbReference type="InterPro" id="IPR032834">
    <property type="entry name" value="NatK-like_C"/>
</dbReference>
<dbReference type="RefSeq" id="WP_209524615.1">
    <property type="nucleotide sequence ID" value="NZ_JAEEGA010000001.1"/>
</dbReference>
<dbReference type="PANTHER" id="PTHR40448:SF1">
    <property type="entry name" value="TWO-COMPONENT SENSOR HISTIDINE KINASE"/>
    <property type="match status" value="1"/>
</dbReference>
<evidence type="ECO:0000313" key="4">
    <source>
        <dbReference type="Proteomes" id="UP000674938"/>
    </source>
</evidence>
<feature type="transmembrane region" description="Helical" evidence="1">
    <location>
        <begin position="37"/>
        <end position="55"/>
    </location>
</feature>
<feature type="transmembrane region" description="Helical" evidence="1">
    <location>
        <begin position="93"/>
        <end position="119"/>
    </location>
</feature>
<comment type="caution">
    <text evidence="3">The sequence shown here is derived from an EMBL/GenBank/DDBJ whole genome shotgun (WGS) entry which is preliminary data.</text>
</comment>
<dbReference type="AlphaFoldDB" id="A0A940P1H4"/>
<evidence type="ECO:0000259" key="2">
    <source>
        <dbReference type="Pfam" id="PF14501"/>
    </source>
</evidence>
<dbReference type="Proteomes" id="UP000674938">
    <property type="component" value="Unassembled WGS sequence"/>
</dbReference>
<gene>
    <name evidence="3" type="ORF">I6N95_01755</name>
</gene>
<evidence type="ECO:0000256" key="1">
    <source>
        <dbReference type="SAM" id="Phobius"/>
    </source>
</evidence>
<sequence>MVIYYLLLFVPVLLSQYLLLTTTEVTTKRRLPLPRKVLVTTGLTLLFFILTFTLFPAIGAGLAVFVLNGLTILVIITGFHYRKMSYQNRFHLVISASLSVVLYYFATYLADILCFYLSFGAQSGKMFLALTGSGTALVQLGIVMLLKRKNPYKLLQQLVTNKVVEVLAVVVILLNLGTIAFSQDYLTDVLNLLVLRQVTPTLLSKLSSLALLILVNLFISGVLIGIASYLLFQIRQRKLQENIVLQQSFYIQNLEKMQQDMRTMRHDYKNILSGLVLQVQAGDMEGIKAFMESTVNQFDEQIGKNIQRTTHLSEVELIELKGLLLTKLAEMESLGIQCTLEILNPVNAIKMDTLDLLRCVGILVDNATEELATSLNKELKIVISQEEQDVSIMVKNSVKHRPLLQQIWQEGYSTKGENRGLGLFSYQRIVEKYPNVLKETRCDQGNFTQILKIRS</sequence>
<keyword evidence="4" id="KW-1185">Reference proteome</keyword>
<dbReference type="Pfam" id="PF14501">
    <property type="entry name" value="HATPase_c_5"/>
    <property type="match status" value="1"/>
</dbReference>
<evidence type="ECO:0000313" key="3">
    <source>
        <dbReference type="EMBL" id="MBP1039724.1"/>
    </source>
</evidence>
<dbReference type="EMBL" id="JAEEGA010000001">
    <property type="protein sequence ID" value="MBP1039724.1"/>
    <property type="molecule type" value="Genomic_DNA"/>
</dbReference>
<feature type="domain" description="Sensor histidine kinase NatK-like C-terminal" evidence="2">
    <location>
        <begin position="351"/>
        <end position="453"/>
    </location>
</feature>
<feature type="transmembrane region" description="Helical" evidence="1">
    <location>
        <begin position="125"/>
        <end position="146"/>
    </location>
</feature>
<keyword evidence="1" id="KW-0472">Membrane</keyword>
<protein>
    <submittedName>
        <fullName evidence="3">GHKL domain-containing protein</fullName>
    </submittedName>
</protein>
<name>A0A940P1H4_9ENTE</name>
<feature type="transmembrane region" description="Helical" evidence="1">
    <location>
        <begin position="166"/>
        <end position="186"/>
    </location>
</feature>
<feature type="transmembrane region" description="Helical" evidence="1">
    <location>
        <begin position="6"/>
        <end position="25"/>
    </location>
</feature>
<keyword evidence="1" id="KW-0812">Transmembrane</keyword>